<organism evidence="2 3">
    <name type="scientific">Hippocampus comes</name>
    <name type="common">Tiger tail seahorse</name>
    <dbReference type="NCBI Taxonomy" id="109280"/>
    <lineage>
        <taxon>Eukaryota</taxon>
        <taxon>Metazoa</taxon>
        <taxon>Chordata</taxon>
        <taxon>Craniata</taxon>
        <taxon>Vertebrata</taxon>
        <taxon>Euteleostomi</taxon>
        <taxon>Actinopterygii</taxon>
        <taxon>Neopterygii</taxon>
        <taxon>Teleostei</taxon>
        <taxon>Neoteleostei</taxon>
        <taxon>Acanthomorphata</taxon>
        <taxon>Syngnathiaria</taxon>
        <taxon>Syngnathiformes</taxon>
        <taxon>Syngnathoidei</taxon>
        <taxon>Syngnathidae</taxon>
        <taxon>Hippocampus</taxon>
    </lineage>
</organism>
<dbReference type="Proteomes" id="UP000264820">
    <property type="component" value="Unplaced"/>
</dbReference>
<reference evidence="2" key="1">
    <citation type="submission" date="2025-08" db="UniProtKB">
        <authorList>
            <consortium name="Ensembl"/>
        </authorList>
    </citation>
    <scope>IDENTIFICATION</scope>
</reference>
<keyword evidence="3" id="KW-1185">Reference proteome</keyword>
<name>A0A3Q2YPE3_HIPCM</name>
<proteinExistence type="predicted"/>
<dbReference type="AlphaFoldDB" id="A0A3Q2YPE3"/>
<keyword evidence="1" id="KW-0812">Transmembrane</keyword>
<accession>A0A3Q2YPE3</accession>
<dbReference type="Ensembl" id="ENSHCOT00000006214.1">
    <property type="protein sequence ID" value="ENSHCOP00000020421.1"/>
    <property type="gene ID" value="ENSHCOG00000006495.1"/>
</dbReference>
<feature type="transmembrane region" description="Helical" evidence="1">
    <location>
        <begin position="27"/>
        <end position="46"/>
    </location>
</feature>
<evidence type="ECO:0000313" key="2">
    <source>
        <dbReference type="Ensembl" id="ENSHCOP00000020421.1"/>
    </source>
</evidence>
<sequence>RPVKGSVDQKEISGDTVLLAFADYHTLRIAGLTFAGVIVFLSFILLTGKGTRITKDITTVKQNP</sequence>
<dbReference type="Gene3D" id="1.20.5.780">
    <property type="entry name" value="Single helix bin"/>
    <property type="match status" value="1"/>
</dbReference>
<protein>
    <submittedName>
        <fullName evidence="2">Uncharacterized protein</fullName>
    </submittedName>
</protein>
<reference evidence="2" key="2">
    <citation type="submission" date="2025-09" db="UniProtKB">
        <authorList>
            <consortium name="Ensembl"/>
        </authorList>
    </citation>
    <scope>IDENTIFICATION</scope>
</reference>
<evidence type="ECO:0000313" key="3">
    <source>
        <dbReference type="Proteomes" id="UP000264820"/>
    </source>
</evidence>
<evidence type="ECO:0000256" key="1">
    <source>
        <dbReference type="SAM" id="Phobius"/>
    </source>
</evidence>
<keyword evidence="1" id="KW-0472">Membrane</keyword>
<keyword evidence="1" id="KW-1133">Transmembrane helix</keyword>